<organism evidence="1 2">
    <name type="scientific">Candidatus Mycobacterium methanotrophicum</name>
    <dbReference type="NCBI Taxonomy" id="2943498"/>
    <lineage>
        <taxon>Bacteria</taxon>
        <taxon>Bacillati</taxon>
        <taxon>Actinomycetota</taxon>
        <taxon>Actinomycetes</taxon>
        <taxon>Mycobacteriales</taxon>
        <taxon>Mycobacteriaceae</taxon>
        <taxon>Mycobacterium</taxon>
    </lineage>
</organism>
<gene>
    <name evidence="1" type="ORF">M5I08_20420</name>
</gene>
<sequence>MGFGEGRVAYMVNTMESAPAQSLFVPEEPETSLHGHAQKRLASTYQIDSYLHADESKNKAVICVEDTFASHLAIEIMRRCDHHLLSGSQVLRIGSAQDVPSAVKLLRNAGLWAVGLRGGDMPSACEFIHNLPDDAAPEKVVLADPAVEAHFATEPYSVSIAELLTGVADHHNYLREIAARLMLEESVVATEACRVYAVARDESELSAVVDFLGST</sequence>
<evidence type="ECO:0000313" key="2">
    <source>
        <dbReference type="Proteomes" id="UP001056610"/>
    </source>
</evidence>
<dbReference type="RefSeq" id="WP_249763461.1">
    <property type="nucleotide sequence ID" value="NZ_CP097320.1"/>
</dbReference>
<accession>A0ABY4QTW5</accession>
<dbReference type="EMBL" id="CP097320">
    <property type="protein sequence ID" value="UQX13368.1"/>
    <property type="molecule type" value="Genomic_DNA"/>
</dbReference>
<dbReference type="Proteomes" id="UP001056610">
    <property type="component" value="Chromosome"/>
</dbReference>
<reference evidence="1" key="1">
    <citation type="submission" date="2022-05" db="EMBL/GenBank/DDBJ databases">
        <title>A methanotrophic Mycobacterium dominates a cave microbial ecosystem.</title>
        <authorList>
            <person name="Van Spanning R.J.M."/>
            <person name="Guan Q."/>
            <person name="Melkonian C."/>
            <person name="Gallant J."/>
            <person name="Polerecky L."/>
            <person name="Flot J.-F."/>
            <person name="Brandt B.W."/>
            <person name="Braster M."/>
            <person name="Iturbe Espinoza P."/>
            <person name="Aerts J."/>
            <person name="Meima-Franke M."/>
            <person name="Piersma S.R."/>
            <person name="Bunduc C."/>
            <person name="Ummels R."/>
            <person name="Pain A."/>
            <person name="Fleming E.J."/>
            <person name="van der Wel N."/>
            <person name="Gherman V.D."/>
            <person name="Sarbu S.M."/>
            <person name="Bodelier P.L.E."/>
            <person name="Bitter W."/>
        </authorList>
    </citation>
    <scope>NUCLEOTIDE SEQUENCE</scope>
    <source>
        <strain evidence="1">Sulfur Cave</strain>
    </source>
</reference>
<protein>
    <submittedName>
        <fullName evidence="1">Uncharacterized protein</fullName>
    </submittedName>
</protein>
<name>A0ABY4QTW5_9MYCO</name>
<evidence type="ECO:0000313" key="1">
    <source>
        <dbReference type="EMBL" id="UQX13368.1"/>
    </source>
</evidence>
<proteinExistence type="predicted"/>
<keyword evidence="2" id="KW-1185">Reference proteome</keyword>